<feature type="region of interest" description="Disordered" evidence="1">
    <location>
        <begin position="297"/>
        <end position="325"/>
    </location>
</feature>
<keyword evidence="2" id="KW-0472">Membrane</keyword>
<evidence type="ECO:0000256" key="1">
    <source>
        <dbReference type="SAM" id="MobiDB-lite"/>
    </source>
</evidence>
<feature type="chain" id="PRO_5003468915" evidence="3">
    <location>
        <begin position="20"/>
        <end position="517"/>
    </location>
</feature>
<dbReference type="HOGENOM" id="CLU_611267_0_0_1"/>
<organism evidence="4 5">
    <name type="scientific">Serendipita indica (strain DSM 11827)</name>
    <name type="common">Root endophyte fungus</name>
    <name type="synonym">Piriformospora indica</name>
    <dbReference type="NCBI Taxonomy" id="1109443"/>
    <lineage>
        <taxon>Eukaryota</taxon>
        <taxon>Fungi</taxon>
        <taxon>Dikarya</taxon>
        <taxon>Basidiomycota</taxon>
        <taxon>Agaricomycotina</taxon>
        <taxon>Agaricomycetes</taxon>
        <taxon>Sebacinales</taxon>
        <taxon>Serendipitaceae</taxon>
        <taxon>Serendipita</taxon>
    </lineage>
</organism>
<evidence type="ECO:0000256" key="3">
    <source>
        <dbReference type="SAM" id="SignalP"/>
    </source>
</evidence>
<comment type="caution">
    <text evidence="4">The sequence shown here is derived from an EMBL/GenBank/DDBJ whole genome shotgun (WGS) entry which is preliminary data.</text>
</comment>
<reference evidence="4 5" key="1">
    <citation type="journal article" date="2011" name="PLoS Pathog.">
        <title>Endophytic Life Strategies Decoded by Genome and Transcriptome Analyses of the Mutualistic Root Symbiont Piriformospora indica.</title>
        <authorList>
            <person name="Zuccaro A."/>
            <person name="Lahrmann U."/>
            <person name="Guldener U."/>
            <person name="Langen G."/>
            <person name="Pfiffi S."/>
            <person name="Biedenkopf D."/>
            <person name="Wong P."/>
            <person name="Samans B."/>
            <person name="Grimm C."/>
            <person name="Basiewicz M."/>
            <person name="Murat C."/>
            <person name="Martin F."/>
            <person name="Kogel K.H."/>
        </authorList>
    </citation>
    <scope>NUCLEOTIDE SEQUENCE [LARGE SCALE GENOMIC DNA]</scope>
    <source>
        <strain evidence="4 5">DSM 11827</strain>
    </source>
</reference>
<keyword evidence="5" id="KW-1185">Reference proteome</keyword>
<protein>
    <submittedName>
        <fullName evidence="4">Uncharacterized protein</fullName>
    </submittedName>
</protein>
<dbReference type="Proteomes" id="UP000007148">
    <property type="component" value="Unassembled WGS sequence"/>
</dbReference>
<evidence type="ECO:0000256" key="2">
    <source>
        <dbReference type="SAM" id="Phobius"/>
    </source>
</evidence>
<feature type="region of interest" description="Disordered" evidence="1">
    <location>
        <begin position="234"/>
        <end position="285"/>
    </location>
</feature>
<feature type="compositionally biased region" description="Low complexity" evidence="1">
    <location>
        <begin position="299"/>
        <end position="321"/>
    </location>
</feature>
<dbReference type="PANTHER" id="PTHR16861:SF4">
    <property type="entry name" value="SH3 DOMAIN PROTEIN (AFU_ORTHOLOGUE AFUA_1G13610)"/>
    <property type="match status" value="1"/>
</dbReference>
<feature type="signal peptide" evidence="3">
    <location>
        <begin position="1"/>
        <end position="19"/>
    </location>
</feature>
<proteinExistence type="predicted"/>
<sequence length="517" mass="55383">MIVFYIVSLVFIFVSRSLTDGFGLRLVGVSAFALDTRTSRIWEENSGMIQEIAQQRLCEDGTAPKLAKIQLDGELTTYELQCNEGSWRNTSMEAGELYKRQATTLCTTSCTQDCFHPADYNPDPKDCKNITANLRARKSTWNVSVGGTKVIQWKTCIYTFTNKARSTLNFCDTAWASIGDSIAWTCGRWLPDPAKGGICSHSNFDVTAVRTPNMPGPSYTISFSTVGYTALNPSSSSSSSSSSSTSSTSTSSTPSPSSLQLSGSTNGTEATNGVSTSESSTTSQSASSYEIIDGFVADSTAGSGSTPETSSSSTSSNAQSGDRTRTHTAEIIGGTIGGIAVVAFLIAAFFIVCRLKRHEKMRKDLYLPSPYASSPRPASSVANSEPFRIPASTVFMMELDAQNEKAELAREYGTLQRGEETWAPVAPSDLDSSTVSEESVVEHHSPEGVPRPAAAARTVEAILVAAAPPGMSREQINLFAANFASLVRGRQQPGEEPQDEGDRGASEIRQPPPYPQQ</sequence>
<dbReference type="AlphaFoldDB" id="G4TLV9"/>
<keyword evidence="2" id="KW-0812">Transmembrane</keyword>
<keyword evidence="3" id="KW-0732">Signal</keyword>
<dbReference type="EMBL" id="CAFZ01000157">
    <property type="protein sequence ID" value="CCA72302.1"/>
    <property type="molecule type" value="Genomic_DNA"/>
</dbReference>
<feature type="region of interest" description="Disordered" evidence="1">
    <location>
        <begin position="488"/>
        <end position="517"/>
    </location>
</feature>
<evidence type="ECO:0000313" key="4">
    <source>
        <dbReference type="EMBL" id="CCA72302.1"/>
    </source>
</evidence>
<gene>
    <name evidence="4" type="ORF">PIIN_06236</name>
</gene>
<dbReference type="PANTHER" id="PTHR16861">
    <property type="entry name" value="GLYCOPROTEIN 38"/>
    <property type="match status" value="1"/>
</dbReference>
<accession>G4TLV9</accession>
<keyword evidence="2" id="KW-1133">Transmembrane helix</keyword>
<feature type="compositionally biased region" description="Low complexity" evidence="1">
    <location>
        <begin position="234"/>
        <end position="258"/>
    </location>
</feature>
<feature type="compositionally biased region" description="Polar residues" evidence="1">
    <location>
        <begin position="259"/>
        <end position="274"/>
    </location>
</feature>
<name>G4TLV9_SERID</name>
<feature type="compositionally biased region" description="Low complexity" evidence="1">
    <location>
        <begin position="275"/>
        <end position="285"/>
    </location>
</feature>
<dbReference type="InParanoid" id="G4TLV9"/>
<evidence type="ECO:0000313" key="5">
    <source>
        <dbReference type="Proteomes" id="UP000007148"/>
    </source>
</evidence>
<dbReference type="OrthoDB" id="3257676at2759"/>
<feature type="region of interest" description="Disordered" evidence="1">
    <location>
        <begin position="424"/>
        <end position="453"/>
    </location>
</feature>
<feature type="transmembrane region" description="Helical" evidence="2">
    <location>
        <begin position="331"/>
        <end position="353"/>
    </location>
</feature>